<gene>
    <name evidence="2" type="ORF">GCM10009798_13060</name>
</gene>
<dbReference type="InterPro" id="IPR026001">
    <property type="entry name" value="Abi-like_C"/>
</dbReference>
<dbReference type="EMBL" id="BAAAPB010000001">
    <property type="protein sequence ID" value="GAA1955219.1"/>
    <property type="molecule type" value="Genomic_DNA"/>
</dbReference>
<dbReference type="Proteomes" id="UP001500571">
    <property type="component" value="Unassembled WGS sequence"/>
</dbReference>
<proteinExistence type="predicted"/>
<evidence type="ECO:0000259" key="1">
    <source>
        <dbReference type="Pfam" id="PF14355"/>
    </source>
</evidence>
<evidence type="ECO:0000313" key="2">
    <source>
        <dbReference type="EMBL" id="GAA1955219.1"/>
    </source>
</evidence>
<keyword evidence="3" id="KW-1185">Reference proteome</keyword>
<reference evidence="2 3" key="1">
    <citation type="journal article" date="2019" name="Int. J. Syst. Evol. Microbiol.">
        <title>The Global Catalogue of Microorganisms (GCM) 10K type strain sequencing project: providing services to taxonomists for standard genome sequencing and annotation.</title>
        <authorList>
            <consortium name="The Broad Institute Genomics Platform"/>
            <consortium name="The Broad Institute Genome Sequencing Center for Infectious Disease"/>
            <person name="Wu L."/>
            <person name="Ma J."/>
        </authorList>
    </citation>
    <scope>NUCLEOTIDE SEQUENCE [LARGE SCALE GENOMIC DNA]</scope>
    <source>
        <strain evidence="2 3">JCM 15309</strain>
    </source>
</reference>
<protein>
    <recommendedName>
        <fullName evidence="1">Abortive infection protein-like C-terminal domain-containing protein</fullName>
    </recommendedName>
</protein>
<accession>A0ABN2QMM3</accession>
<organism evidence="2 3">
    <name type="scientific">Nocardioides panacihumi</name>
    <dbReference type="NCBI Taxonomy" id="400774"/>
    <lineage>
        <taxon>Bacteria</taxon>
        <taxon>Bacillati</taxon>
        <taxon>Actinomycetota</taxon>
        <taxon>Actinomycetes</taxon>
        <taxon>Propionibacteriales</taxon>
        <taxon>Nocardioidaceae</taxon>
        <taxon>Nocardioides</taxon>
    </lineage>
</organism>
<name>A0ABN2QMM3_9ACTN</name>
<comment type="caution">
    <text evidence="2">The sequence shown here is derived from an EMBL/GenBank/DDBJ whole genome shotgun (WGS) entry which is preliminary data.</text>
</comment>
<evidence type="ECO:0000313" key="3">
    <source>
        <dbReference type="Proteomes" id="UP001500571"/>
    </source>
</evidence>
<dbReference type="RefSeq" id="WP_344043624.1">
    <property type="nucleotide sequence ID" value="NZ_BAAAPB010000001.1"/>
</dbReference>
<feature type="domain" description="Abortive infection protein-like C-terminal" evidence="1">
    <location>
        <begin position="70"/>
        <end position="143"/>
    </location>
</feature>
<dbReference type="Pfam" id="PF14355">
    <property type="entry name" value="Abi_C"/>
    <property type="match status" value="1"/>
</dbReference>
<sequence length="336" mass="35689">MDVFDIKRPDHLDDEAWAAVSVARDRLSWAWQLDDGSDVIGRAKDLIETVAKVVLMAVDGTADDKMDLQPLLKKAQAALKFQPGPGLSHDEGVRAVAQAVQTMATQLGPIRNSYGTGHGRATNPDVGEELPALTLEAGLMWTRWALRRLGHVLADYPNDLIEAVGTGTSLVKLRKKFADAVLSQQPVEVQHRIGVAFGRQAAGGFGNAVSVGVAPVVDAGFDEYPVGYRCGVLEGMLLHSDGEIGLTNAHAPLFVSVFGSLPEGAARELAAGLRTRVVDAAWIDTWRGSPLVNAPTDVTATLRAEGAQLDGSHVEAFGELLASLDDSAMRATADEV</sequence>